<dbReference type="InterPro" id="IPR004364">
    <property type="entry name" value="Aa-tRNA-synt_II"/>
</dbReference>
<keyword evidence="4" id="KW-0963">Cytoplasm</keyword>
<dbReference type="AlphaFoldDB" id="A0AAV6JR65"/>
<dbReference type="InterPro" id="IPR004523">
    <property type="entry name" value="Asp-tRNA_synthase_2"/>
</dbReference>
<keyword evidence="8" id="KW-0648">Protein biosynthesis</keyword>
<comment type="catalytic activity">
    <reaction evidence="10">
        <text>tRNA(Asp) + L-aspartate + ATP = L-aspartyl-tRNA(Asp) + AMP + diphosphate</text>
        <dbReference type="Rhea" id="RHEA:19649"/>
        <dbReference type="Rhea" id="RHEA-COMP:9660"/>
        <dbReference type="Rhea" id="RHEA-COMP:9678"/>
        <dbReference type="ChEBI" id="CHEBI:29991"/>
        <dbReference type="ChEBI" id="CHEBI:30616"/>
        <dbReference type="ChEBI" id="CHEBI:33019"/>
        <dbReference type="ChEBI" id="CHEBI:78442"/>
        <dbReference type="ChEBI" id="CHEBI:78516"/>
        <dbReference type="ChEBI" id="CHEBI:456215"/>
        <dbReference type="EC" id="6.1.1.12"/>
    </reaction>
</comment>
<comment type="caution">
    <text evidence="12">The sequence shown here is derived from an EMBL/GenBank/DDBJ whole genome shotgun (WGS) entry which is preliminary data.</text>
</comment>
<gene>
    <name evidence="12" type="ORF">RHGRI_021117</name>
</gene>
<name>A0AAV6JR65_9ERIC</name>
<dbReference type="InterPro" id="IPR045864">
    <property type="entry name" value="aa-tRNA-synth_II/BPL/LPL"/>
</dbReference>
<keyword evidence="6" id="KW-0547">Nucleotide-binding</keyword>
<dbReference type="InterPro" id="IPR006195">
    <property type="entry name" value="aa-tRNA-synth_II"/>
</dbReference>
<evidence type="ECO:0000256" key="2">
    <source>
        <dbReference type="ARBA" id="ARBA00005312"/>
    </source>
</evidence>
<dbReference type="PANTHER" id="PTHR43450:SF1">
    <property type="entry name" value="ASPARTATE--TRNA LIGASE, CYTOPLASMIC"/>
    <property type="match status" value="1"/>
</dbReference>
<accession>A0AAV6JR65</accession>
<dbReference type="PANTHER" id="PTHR43450">
    <property type="entry name" value="ASPARTYL-TRNA SYNTHETASE"/>
    <property type="match status" value="1"/>
</dbReference>
<dbReference type="PRINTS" id="PR01042">
    <property type="entry name" value="TRNASYNTHASP"/>
</dbReference>
<dbReference type="GO" id="GO:0004815">
    <property type="term" value="F:aspartate-tRNA ligase activity"/>
    <property type="evidence" value="ECO:0007669"/>
    <property type="project" value="UniProtKB-EC"/>
</dbReference>
<dbReference type="PROSITE" id="PS50862">
    <property type="entry name" value="AA_TRNA_LIGASE_II"/>
    <property type="match status" value="1"/>
</dbReference>
<evidence type="ECO:0000256" key="9">
    <source>
        <dbReference type="ARBA" id="ARBA00023146"/>
    </source>
</evidence>
<feature type="domain" description="Aminoacyl-transfer RNA synthetases class-II family profile" evidence="11">
    <location>
        <begin position="27"/>
        <end position="337"/>
    </location>
</feature>
<evidence type="ECO:0000313" key="12">
    <source>
        <dbReference type="EMBL" id="KAG5541129.1"/>
    </source>
</evidence>
<dbReference type="GO" id="GO:0003723">
    <property type="term" value="F:RNA binding"/>
    <property type="evidence" value="ECO:0007669"/>
    <property type="project" value="TreeGrafter"/>
</dbReference>
<dbReference type="CDD" id="cd00776">
    <property type="entry name" value="AsxRS_core"/>
    <property type="match status" value="1"/>
</dbReference>
<keyword evidence="9" id="KW-0030">Aminoacyl-tRNA synthetase</keyword>
<dbReference type="Gene3D" id="3.30.930.10">
    <property type="entry name" value="Bira Bifunctional Protein, Domain 2"/>
    <property type="match status" value="1"/>
</dbReference>
<comment type="similarity">
    <text evidence="2">Belongs to the class-II aminoacyl-tRNA synthetase family. Type 2 subfamily.</text>
</comment>
<dbReference type="FunFam" id="3.30.930.10:FF:000038">
    <property type="entry name" value="Aspartate--tRNA ligase"/>
    <property type="match status" value="1"/>
</dbReference>
<evidence type="ECO:0000256" key="6">
    <source>
        <dbReference type="ARBA" id="ARBA00022741"/>
    </source>
</evidence>
<evidence type="ECO:0000256" key="3">
    <source>
        <dbReference type="ARBA" id="ARBA00012841"/>
    </source>
</evidence>
<comment type="subcellular location">
    <subcellularLocation>
        <location evidence="1">Cytoplasm</location>
    </subcellularLocation>
</comment>
<proteinExistence type="inferred from homology"/>
<protein>
    <recommendedName>
        <fullName evidence="3">aspartate--tRNA ligase</fullName>
        <ecNumber evidence="3">6.1.1.12</ecNumber>
    </recommendedName>
</protein>
<dbReference type="Proteomes" id="UP000823749">
    <property type="component" value="Chromosome 7"/>
</dbReference>
<keyword evidence="7" id="KW-0067">ATP-binding</keyword>
<evidence type="ECO:0000256" key="10">
    <source>
        <dbReference type="ARBA" id="ARBA00047904"/>
    </source>
</evidence>
<evidence type="ECO:0000259" key="11">
    <source>
        <dbReference type="PROSITE" id="PS50862"/>
    </source>
</evidence>
<keyword evidence="13" id="KW-1185">Reference proteome</keyword>
<keyword evidence="5" id="KW-0436">Ligase</keyword>
<dbReference type="GO" id="GO:0006422">
    <property type="term" value="P:aspartyl-tRNA aminoacylation"/>
    <property type="evidence" value="ECO:0007669"/>
    <property type="project" value="InterPro"/>
</dbReference>
<evidence type="ECO:0000256" key="8">
    <source>
        <dbReference type="ARBA" id="ARBA00022917"/>
    </source>
</evidence>
<dbReference type="SUPFAM" id="SSF55681">
    <property type="entry name" value="Class II aaRS and biotin synthetases"/>
    <property type="match status" value="1"/>
</dbReference>
<dbReference type="GO" id="GO:0017101">
    <property type="term" value="C:aminoacyl-tRNA synthetase multienzyme complex"/>
    <property type="evidence" value="ECO:0007669"/>
    <property type="project" value="TreeGrafter"/>
</dbReference>
<dbReference type="Pfam" id="PF00152">
    <property type="entry name" value="tRNA-synt_2"/>
    <property type="match status" value="1"/>
</dbReference>
<dbReference type="EMBL" id="JACTNZ010000007">
    <property type="protein sequence ID" value="KAG5541129.1"/>
    <property type="molecule type" value="Genomic_DNA"/>
</dbReference>
<dbReference type="EC" id="6.1.1.12" evidence="3"/>
<sequence length="345" mass="38681">MMAMNDHHSSHHTLRLTPFSPSLPLIFRQFLLSEGFVGIHTPKLIAGSSEGGSAVFRLDYKGQPACLAQSPQLHKQMAICGDFGRVFEVGPVFRAEDSFTHRHLCEFTGLDVEMEIKEHYSEVMDIVDRLFVALFDSLNERCQKELEAIGKQYPFEPLKVLLEKDLTAYFSRGGPIAKGKSSHPSSPMKTSVAGYYMFLQEAGIEIDPLGDLNTESERKLGQLVLEKYGTEFYILHRYPLAVRPFYTMPCSDDPTYSTSFDVFIRGEEIISGAQRVHLPDLLTTRAEACGIDVKTISTYVDSFRYGAPPHGGFGVGLERVVMLFCALNNIRKTSLFPRDPLRIAP</sequence>
<reference evidence="12" key="1">
    <citation type="submission" date="2020-08" db="EMBL/GenBank/DDBJ databases">
        <title>Plant Genome Project.</title>
        <authorList>
            <person name="Zhang R.-G."/>
        </authorList>
    </citation>
    <scope>NUCLEOTIDE SEQUENCE</scope>
    <source>
        <strain evidence="12">WSP0</strain>
        <tissue evidence="12">Leaf</tissue>
    </source>
</reference>
<evidence type="ECO:0000313" key="13">
    <source>
        <dbReference type="Proteomes" id="UP000823749"/>
    </source>
</evidence>
<evidence type="ECO:0000256" key="1">
    <source>
        <dbReference type="ARBA" id="ARBA00004496"/>
    </source>
</evidence>
<evidence type="ECO:0000256" key="7">
    <source>
        <dbReference type="ARBA" id="ARBA00022840"/>
    </source>
</evidence>
<organism evidence="12 13">
    <name type="scientific">Rhododendron griersonianum</name>
    <dbReference type="NCBI Taxonomy" id="479676"/>
    <lineage>
        <taxon>Eukaryota</taxon>
        <taxon>Viridiplantae</taxon>
        <taxon>Streptophyta</taxon>
        <taxon>Embryophyta</taxon>
        <taxon>Tracheophyta</taxon>
        <taxon>Spermatophyta</taxon>
        <taxon>Magnoliopsida</taxon>
        <taxon>eudicotyledons</taxon>
        <taxon>Gunneridae</taxon>
        <taxon>Pentapetalae</taxon>
        <taxon>asterids</taxon>
        <taxon>Ericales</taxon>
        <taxon>Ericaceae</taxon>
        <taxon>Ericoideae</taxon>
        <taxon>Rhodoreae</taxon>
        <taxon>Rhododendron</taxon>
    </lineage>
</organism>
<evidence type="ECO:0000256" key="5">
    <source>
        <dbReference type="ARBA" id="ARBA00022598"/>
    </source>
</evidence>
<evidence type="ECO:0000256" key="4">
    <source>
        <dbReference type="ARBA" id="ARBA00022490"/>
    </source>
</evidence>
<dbReference type="GO" id="GO:0005524">
    <property type="term" value="F:ATP binding"/>
    <property type="evidence" value="ECO:0007669"/>
    <property type="project" value="UniProtKB-KW"/>
</dbReference>
<dbReference type="InterPro" id="IPR002312">
    <property type="entry name" value="Asp/Asn-tRNA-synth_IIb"/>
</dbReference>
<dbReference type="GO" id="GO:0005829">
    <property type="term" value="C:cytosol"/>
    <property type="evidence" value="ECO:0007669"/>
    <property type="project" value="TreeGrafter"/>
</dbReference>